<protein>
    <submittedName>
        <fullName evidence="8">Multidrug resistance protein</fullName>
    </submittedName>
</protein>
<evidence type="ECO:0000256" key="4">
    <source>
        <dbReference type="ARBA" id="ARBA00022692"/>
    </source>
</evidence>
<dbReference type="Gene3D" id="3.30.70.1320">
    <property type="entry name" value="Multidrug efflux transporter AcrB pore domain like"/>
    <property type="match status" value="1"/>
</dbReference>
<keyword evidence="3" id="KW-0997">Cell inner membrane</keyword>
<dbReference type="InterPro" id="IPR001036">
    <property type="entry name" value="Acrflvin-R"/>
</dbReference>
<dbReference type="EMBL" id="LR134238">
    <property type="protein sequence ID" value="VED14894.1"/>
    <property type="molecule type" value="Genomic_DNA"/>
</dbReference>
<evidence type="ECO:0000256" key="7">
    <source>
        <dbReference type="SAM" id="Phobius"/>
    </source>
</evidence>
<evidence type="ECO:0000313" key="9">
    <source>
        <dbReference type="Proteomes" id="UP000271797"/>
    </source>
</evidence>
<keyword evidence="4 7" id="KW-0812">Transmembrane</keyword>
<dbReference type="GO" id="GO:0005886">
    <property type="term" value="C:plasma membrane"/>
    <property type="evidence" value="ECO:0007669"/>
    <property type="project" value="TreeGrafter"/>
</dbReference>
<gene>
    <name evidence="8" type="primary">mdtC_3</name>
    <name evidence="8" type="ORF">NCTC9044_05850</name>
</gene>
<evidence type="ECO:0000313" key="8">
    <source>
        <dbReference type="EMBL" id="VED14894.1"/>
    </source>
</evidence>
<dbReference type="Proteomes" id="UP000271797">
    <property type="component" value="Chromosome"/>
</dbReference>
<sequence>MATVTDSVQDVRNAGMTNAKPAILLMIRKLPEANIIQTVDSIRTKLPELQETIPAAIDLQIAQDRSPTIRASLEEVEQTLIISVALVILVVFYSCARVAPLLFPPLQCRFR</sequence>
<accession>A0A3S5DV69</accession>
<evidence type="ECO:0000256" key="1">
    <source>
        <dbReference type="ARBA" id="ARBA00022448"/>
    </source>
</evidence>
<dbReference type="AlphaFoldDB" id="A0A3S5DV69"/>
<keyword evidence="2" id="KW-1003">Cell membrane</keyword>
<dbReference type="SUPFAM" id="SSF82693">
    <property type="entry name" value="Multidrug efflux transporter AcrB pore domain, PN1, PN2, PC1 and PC2 subdomains"/>
    <property type="match status" value="1"/>
</dbReference>
<evidence type="ECO:0000256" key="6">
    <source>
        <dbReference type="ARBA" id="ARBA00023136"/>
    </source>
</evidence>
<dbReference type="Pfam" id="PF00873">
    <property type="entry name" value="ACR_tran"/>
    <property type="match status" value="1"/>
</dbReference>
<dbReference type="Gene3D" id="1.20.1640.10">
    <property type="entry name" value="Multidrug efflux transporter AcrB transmembrane domain"/>
    <property type="match status" value="1"/>
</dbReference>
<dbReference type="InterPro" id="IPR027463">
    <property type="entry name" value="AcrB_DN_DC_subdom"/>
</dbReference>
<evidence type="ECO:0000256" key="5">
    <source>
        <dbReference type="ARBA" id="ARBA00022989"/>
    </source>
</evidence>
<reference evidence="8 9" key="1">
    <citation type="submission" date="2018-12" db="EMBL/GenBank/DDBJ databases">
        <authorList>
            <consortium name="Pathogen Informatics"/>
        </authorList>
    </citation>
    <scope>NUCLEOTIDE SEQUENCE [LARGE SCALE GENOMIC DNA]</scope>
    <source>
        <strain evidence="8 9">NCTC9044</strain>
    </source>
</reference>
<proteinExistence type="predicted"/>
<dbReference type="Gene3D" id="3.30.2090.10">
    <property type="entry name" value="Multidrug efflux transporter AcrB TolC docking domain, DN and DC subdomains"/>
    <property type="match status" value="1"/>
</dbReference>
<keyword evidence="1" id="KW-0813">Transport</keyword>
<dbReference type="PANTHER" id="PTHR32063:SF34">
    <property type="entry name" value="MULTIDRUG RESISTANCE PROTEIN MDTC"/>
    <property type="match status" value="1"/>
</dbReference>
<dbReference type="PANTHER" id="PTHR32063">
    <property type="match status" value="1"/>
</dbReference>
<evidence type="ECO:0000256" key="3">
    <source>
        <dbReference type="ARBA" id="ARBA00022519"/>
    </source>
</evidence>
<dbReference type="GO" id="GO:0042910">
    <property type="term" value="F:xenobiotic transmembrane transporter activity"/>
    <property type="evidence" value="ECO:0007669"/>
    <property type="project" value="TreeGrafter"/>
</dbReference>
<name>A0A3S5DV69_ECOLX</name>
<evidence type="ECO:0000256" key="2">
    <source>
        <dbReference type="ARBA" id="ARBA00022475"/>
    </source>
</evidence>
<organism evidence="8 9">
    <name type="scientific">Escherichia coli</name>
    <dbReference type="NCBI Taxonomy" id="562"/>
    <lineage>
        <taxon>Bacteria</taxon>
        <taxon>Pseudomonadati</taxon>
        <taxon>Pseudomonadota</taxon>
        <taxon>Gammaproteobacteria</taxon>
        <taxon>Enterobacterales</taxon>
        <taxon>Enterobacteriaceae</taxon>
        <taxon>Escherichia</taxon>
    </lineage>
</organism>
<keyword evidence="5 7" id="KW-1133">Transmembrane helix</keyword>
<keyword evidence="6 7" id="KW-0472">Membrane</keyword>
<feature type="transmembrane region" description="Helical" evidence="7">
    <location>
        <begin position="80"/>
        <end position="103"/>
    </location>
</feature>